<keyword evidence="8" id="KW-1185">Reference proteome</keyword>
<dbReference type="PROSITE" id="PS51257">
    <property type="entry name" value="PROKAR_LIPOPROTEIN"/>
    <property type="match status" value="1"/>
</dbReference>
<dbReference type="EMBL" id="AWVH01000040">
    <property type="protein sequence ID" value="ERJ91825.1"/>
    <property type="molecule type" value="Genomic_DNA"/>
</dbReference>
<dbReference type="SMART" id="SM00900">
    <property type="entry name" value="FMN_bind"/>
    <property type="match status" value="2"/>
</dbReference>
<dbReference type="InterPro" id="IPR007329">
    <property type="entry name" value="FMN-bd"/>
</dbReference>
<proteinExistence type="predicted"/>
<evidence type="ECO:0000256" key="4">
    <source>
        <dbReference type="ARBA" id="ARBA00022643"/>
    </source>
</evidence>
<name>A0ABN0NWT5_TRELE</name>
<keyword evidence="1" id="KW-0813">Transport</keyword>
<dbReference type="RefSeq" id="WP_021688047.1">
    <property type="nucleotide sequence ID" value="NZ_KI260571.1"/>
</dbReference>
<feature type="domain" description="FMN-binding" evidence="6">
    <location>
        <begin position="94"/>
        <end position="176"/>
    </location>
</feature>
<evidence type="ECO:0000313" key="7">
    <source>
        <dbReference type="EMBL" id="ERJ91825.1"/>
    </source>
</evidence>
<keyword evidence="4" id="KW-0288">FMN</keyword>
<keyword evidence="5" id="KW-0249">Electron transport</keyword>
<evidence type="ECO:0000259" key="6">
    <source>
        <dbReference type="SMART" id="SM00900"/>
    </source>
</evidence>
<evidence type="ECO:0000256" key="5">
    <source>
        <dbReference type="ARBA" id="ARBA00022982"/>
    </source>
</evidence>
<dbReference type="PANTHER" id="PTHR36118:SF1">
    <property type="entry name" value="ION-TRANSLOCATING OXIDOREDUCTASE COMPLEX SUBUNIT G"/>
    <property type="match status" value="1"/>
</dbReference>
<evidence type="ECO:0000256" key="2">
    <source>
        <dbReference type="ARBA" id="ARBA00022553"/>
    </source>
</evidence>
<keyword evidence="3" id="KW-0285">Flavoprotein</keyword>
<dbReference type="Proteomes" id="UP000016649">
    <property type="component" value="Unassembled WGS sequence"/>
</dbReference>
<evidence type="ECO:0000256" key="3">
    <source>
        <dbReference type="ARBA" id="ARBA00022630"/>
    </source>
</evidence>
<evidence type="ECO:0000256" key="1">
    <source>
        <dbReference type="ARBA" id="ARBA00022448"/>
    </source>
</evidence>
<dbReference type="Pfam" id="PF04205">
    <property type="entry name" value="FMN_bind"/>
    <property type="match status" value="2"/>
</dbReference>
<evidence type="ECO:0000313" key="8">
    <source>
        <dbReference type="Proteomes" id="UP000016649"/>
    </source>
</evidence>
<gene>
    <name evidence="7" type="ORF">HMPREF9193_01832</name>
</gene>
<dbReference type="PANTHER" id="PTHR36118">
    <property type="entry name" value="ION-TRANSLOCATING OXIDOREDUCTASE COMPLEX SUBUNIT G"/>
    <property type="match status" value="1"/>
</dbReference>
<protein>
    <submittedName>
        <fullName evidence="7">Electron transport complex, RnfABCDGE type, G subunit</fullName>
    </submittedName>
</protein>
<feature type="domain" description="FMN-binding" evidence="6">
    <location>
        <begin position="263"/>
        <end position="346"/>
    </location>
</feature>
<reference evidence="7 8" key="1">
    <citation type="submission" date="2013-08" db="EMBL/GenBank/DDBJ databases">
        <authorList>
            <person name="Weinstock G."/>
            <person name="Sodergren E."/>
            <person name="Wylie T."/>
            <person name="Fulton L."/>
            <person name="Fulton R."/>
            <person name="Fronick C."/>
            <person name="O'Laughlin M."/>
            <person name="Godfrey J."/>
            <person name="Miner T."/>
            <person name="Herter B."/>
            <person name="Appelbaum E."/>
            <person name="Cordes M."/>
            <person name="Lek S."/>
            <person name="Wollam A."/>
            <person name="Pepin K.H."/>
            <person name="Palsikar V.B."/>
            <person name="Mitreva M."/>
            <person name="Wilson R.K."/>
        </authorList>
    </citation>
    <scope>NUCLEOTIDE SEQUENCE [LARGE SCALE GENOMIC DNA]</scope>
    <source>
        <strain evidence="7 8">ATCC 700332</strain>
    </source>
</reference>
<accession>A0ABN0NWT5</accession>
<organism evidence="7 8">
    <name type="scientific">Treponema lecithinolyticum ATCC 700332</name>
    <dbReference type="NCBI Taxonomy" id="1321815"/>
    <lineage>
        <taxon>Bacteria</taxon>
        <taxon>Pseudomonadati</taxon>
        <taxon>Spirochaetota</taxon>
        <taxon>Spirochaetia</taxon>
        <taxon>Spirochaetales</taxon>
        <taxon>Treponemataceae</taxon>
        <taxon>Treponema</taxon>
    </lineage>
</organism>
<keyword evidence="2" id="KW-0597">Phosphoprotein</keyword>
<sequence>MKKILKLGFILAAYATVACVSLALVYNVTAPAIERVKQEKAGAGMKIVFAQADAFVPVQDFERDAANPIAINALYTAEKGGKVLGAVVEAAGATYDKATMLIGLDLNRTITGIQFLSLTDTPGFGQRANEPEFLNQFTGLNAENTLEAGKNFDGLSGASITTKGVTNIVNYAVWVAGNYLAANHGGKAGSGAAPAAPKAAAVFDFESAFAELFPAKEGSSVPSYTEIPGMQSKTVNKIRIDNMWTVSLDGKTIGVMAAATGASYHGTASVLTAVDMERRIIGVRITALNDTPNIGQRALEEDFYNQFAGKNTDANLLVKDGLDALSGATITSASVADIVKVSAVEAASQATAQGGKAAPAGSGEYALNGLEMEE</sequence>
<comment type="caution">
    <text evidence="7">The sequence shown here is derived from an EMBL/GenBank/DDBJ whole genome shotgun (WGS) entry which is preliminary data.</text>
</comment>
<dbReference type="InterPro" id="IPR010209">
    <property type="entry name" value="Ion_transpt_RnfG/RsxG"/>
</dbReference>